<feature type="domain" description="C2" evidence="3">
    <location>
        <begin position="1864"/>
        <end position="1985"/>
    </location>
</feature>
<dbReference type="InterPro" id="IPR018247">
    <property type="entry name" value="EF_Hand_1_Ca_BS"/>
</dbReference>
<feature type="domain" description="C2" evidence="3">
    <location>
        <begin position="2336"/>
        <end position="2463"/>
    </location>
</feature>
<dbReference type="SMART" id="SM00054">
    <property type="entry name" value="EFh"/>
    <property type="match status" value="3"/>
</dbReference>
<dbReference type="Proteomes" id="UP000692954">
    <property type="component" value="Unassembled WGS sequence"/>
</dbReference>
<gene>
    <name evidence="5" type="ORF">PSON_ATCC_30995.1.T0740244</name>
</gene>
<feature type="domain" description="C2" evidence="3">
    <location>
        <begin position="2163"/>
        <end position="2289"/>
    </location>
</feature>
<dbReference type="PANTHER" id="PTHR47800:SF5">
    <property type="entry name" value="FER-1-LIKE PROTEIN 6"/>
    <property type="match status" value="1"/>
</dbReference>
<feature type="domain" description="EF-hand" evidence="4">
    <location>
        <begin position="824"/>
        <end position="859"/>
    </location>
</feature>
<dbReference type="PROSITE" id="PS50297">
    <property type="entry name" value="ANK_REP_REGION"/>
    <property type="match status" value="2"/>
</dbReference>
<evidence type="ECO:0000313" key="6">
    <source>
        <dbReference type="Proteomes" id="UP000692954"/>
    </source>
</evidence>
<protein>
    <submittedName>
        <fullName evidence="5">Uncharacterized protein</fullName>
    </submittedName>
</protein>
<dbReference type="CDD" id="cd00051">
    <property type="entry name" value="EFh"/>
    <property type="match status" value="1"/>
</dbReference>
<feature type="domain" description="C2" evidence="3">
    <location>
        <begin position="2014"/>
        <end position="2133"/>
    </location>
</feature>
<feature type="domain" description="C2" evidence="3">
    <location>
        <begin position="1714"/>
        <end position="1835"/>
    </location>
</feature>
<feature type="domain" description="EF-hand" evidence="4">
    <location>
        <begin position="860"/>
        <end position="895"/>
    </location>
</feature>
<dbReference type="EMBL" id="CAJJDN010000074">
    <property type="protein sequence ID" value="CAD8100844.1"/>
    <property type="molecule type" value="Genomic_DNA"/>
</dbReference>
<reference evidence="5" key="1">
    <citation type="submission" date="2021-01" db="EMBL/GenBank/DDBJ databases">
        <authorList>
            <consortium name="Genoscope - CEA"/>
            <person name="William W."/>
        </authorList>
    </citation>
    <scope>NUCLEOTIDE SEQUENCE</scope>
</reference>
<dbReference type="Pfam" id="PF00168">
    <property type="entry name" value="C2"/>
    <property type="match status" value="9"/>
</dbReference>
<keyword evidence="6" id="KW-1185">Reference proteome</keyword>
<sequence>MNYNKALDNGSGGPDEISDQQIKSLIQKFQRKGFDGLALEEVATALIIPNFGKVFQQHTGLDWQGKFEVKALERLNRSKFDINWMARKDNSEHSALFINCSRGDLVKVRQYLKESKDPQLKECVDQTKKSPLHVATIEGHLSIVEILLMSGFNPNCRDRTLKTPLHYGCLHGHETIVDTLLKAGSDITARDSLGRSCIHFAASCPSAQTLQLVLATKPELSNDFDQKKRTPLHYCVWNSSQHQVSLLRTLLDFKANPMALDEDLKTPIHHASEGGKTRAIPVLLQRGGQESMQCRDRSQKTPLELAANDRTREVLIVYSSSPMNNQDQDLKFLDQAVQGQKLTNQKKEQVPQSSVVIANRQQVQQSPQFPIVEKEVVSVEPPPLQVKWAPASINQWIREKFFTIMKKVQESGIRANHHLKRPYVYTGSWMEGINTMEELYGAVKDVPAGEACVRTFNILCPFDRQLPSGSGNEDVIDGFYGEMWFDGSGAVKRTEQIEEMRRKMQQEYLARITDLETEIQIKSKHLFETDQELAQTRAQLEVTQRQNKTNNDKLQAQIDTLNKQIKGKEETISKLDKDKQQLNQTIKRLEQENEELRNQPQGISEEEVQEYMTQISELKEQLQSSKDQEKTLRAKAGQLFLKSIQTIKASNEEKLSQVKAQTLAQIQLEKEKMQQERLNANKQFEFEKNQLLEEKNMLMKEKQKVQAEVLPTNAAGGMDNLQDDDAIIVLLKALKGNPPPMKQRMKTFDGDLDGSLTQDEFRQFLASLKLSQQDIHSLCRIGGFLGQKKQIGIEEWAQILQDRPKQREQFEQALFCKLLDAIKARNLTVEKMFELIDTDGSGSLSPAELKQGLKSLKIILNQKDLNNMFAIFDSDKSGSVSLEEMRETLNNYQKMREEQGEGEIIVDEQDRIQVQDEDNPYEEIDATETELQQEIKEWNIDIKDFTKITGFLKVQLVSGSQINSKSLCCHIILKGGNSMEKSFILFNQSEFKQAFIFPIGQALKENLCEYVWIRLYRNVVEEQNFVGDVKVMWKQTIDKPNQWVINNKFQLKNSTYIKEQSKMYQPQGFINIAIKFMPGGEGVEIKRPVIGNKITATIVEEGVLEVIPIQCILKQDLKQLKDPKFFMHLKFMSIDKKIQAQLTASNDLYWEGKYLQDLKCIANSAIDSVYVKVYVETPKNLLQTNTQVLGEFYIDWNECLLNPGEYLSEKSYSLQENTKVYLKIRYVPQSMFQQIIGFRDGVSKEEKKKQLTLDDMIEGTLKILFVRGKNLRADDGDTSDPYCIARIKSFDKEIKIQSKTIKCSLNPEWRDLQSIKVLMPKEAPYPPLELQLFDEDVLGDDELGMCKVDLAPCIEQPCKWSINDYFDIIDPKAKQPGQIYIQCYWVPKGMKDPNLKAKDKFDSSGCADPDPNFIDGELIIKVVHARELKADSPDPYVIINFPGGKELKTETISSSINPIFNQILKNQFKVKKENGNIPLKVLVKDSNTLSDDLIGYVDMHWEECVSHPGEWAINQVYNLSAAANSKNFGSIGFLYMQAKFIERGMIDDQAEAPLTENLFEIINSKQGIYQGSLRIFLVHARGLVVADSKASDPYVIFKVPGGKKVETLSKPDTINPSWKTIFNINVSMPKDTIQPLRVEIFDDDLVNDELMGYCTIDLLDSFNNPQVWKFNEVIDLQGDLKMQKKYKTKEFGKIYLQIMYCLQGIQNNDPPLPLTEDLDVILREQQQENKRPMKGKLFINIPVALGLRPDDGVTADPYCKLTFPDNHNVKSKQIDKTINPIFNFQYQWNCNLIKEQYKPILLQIYDSDTVSDDLLGEVEIEWMECFNNPTQWMINKQYPLVEGKVYIQSKFLLPGQETTPEGIRACDTVQELKHDYGRVLGKIDVKIISASQLYNSDITGKSDPFVECGLSSETKKMQTPIKENTLDPIWDFQGSLVVELLRCQVQMNTINFNVYDDDEIGKDFLGQCEVDLIDILEKNPGSVMLQDLPLKDPSKKGNPNLGSLKVQFVWIPDPHNEGVVGLRIPPKMYEGDLCLRFPNARQLPKGDPYVTFFLTEDMEKNYKCKHIDGNQNPNWNYEEIIKISISERQILTERIKVTVKNYNSAWSDTLFGGITVLLTDIFRKPGMWINQYYQLQDSDGKLIESYLYFQAQFRSEEVQDKNPPPLIDFTQFINQGKPPTFNGKLKFTYIGLKNLENKDITGLSDPFVEIKMSKGATTAFKTTTQDDKLDCFWSDCGEYLFKEVTQEDLSLLRLYINVFDYDYNSNDVLGKCELDLSKVKSGQWVNYRIPLLNEKDFPQKSEIYLQALFTIDGDNSAIQKQPNNLYEDIARQQQEEQERIRKEKEAQAAIPKLPGVLRVFVPYAKQLLKADTIGESDPYVEFKLSKGSKQIIKSNTIDNDPNPKWNFSGEFTLDMQSHEYNDIAIMCTVYDYDTIVSSDFLGFIELSLNDIFSKPGTWINGLFQLKDEHGNTGKNGLIYLQFQWVPNSIKNNVSLAQPNQIQQSVAAQPLPEPQIQKPQQGLLFVQLIKIVGYDKKSQIKVSQGQKAFSSNFVQADVNYNLVCQFENPESQITINLLDEKQQQIANTVVDLQNIIKQPGTWINSFYPFQHSNLQPNLQQIYLQAQFRLNDQQQNVQDPPLLPDPEIKIPVSLSQVVQPQKGKLKVAVIKAEKIKLMDNNKASNVKVTVIFNGDDKSTPVVKGASPEWKKILDPFKLDVLKPLQVNLFHDPGMFSRCVPIGEVTISDLSAIFTAPNTWAIKNDFVLGGNGNGIITLYIGFVGEKDKDALIKIQ</sequence>
<accession>A0A8S1PD32</accession>
<feature type="coiled-coil region" evidence="2">
    <location>
        <begin position="526"/>
        <end position="635"/>
    </location>
</feature>
<feature type="domain" description="C2" evidence="3">
    <location>
        <begin position="1399"/>
        <end position="1517"/>
    </location>
</feature>
<dbReference type="GO" id="GO:0005509">
    <property type="term" value="F:calcium ion binding"/>
    <property type="evidence" value="ECO:0007669"/>
    <property type="project" value="InterPro"/>
</dbReference>
<dbReference type="Pfam" id="PF13499">
    <property type="entry name" value="EF-hand_7"/>
    <property type="match status" value="1"/>
</dbReference>
<keyword evidence="2" id="KW-0175">Coiled coil</keyword>
<dbReference type="CDD" id="cd00030">
    <property type="entry name" value="C2"/>
    <property type="match status" value="5"/>
</dbReference>
<feature type="coiled-coil region" evidence="2">
    <location>
        <begin position="882"/>
        <end position="941"/>
    </location>
</feature>
<evidence type="ECO:0000259" key="4">
    <source>
        <dbReference type="PROSITE" id="PS50222"/>
    </source>
</evidence>
<dbReference type="InterPro" id="IPR000008">
    <property type="entry name" value="C2_dom"/>
</dbReference>
<dbReference type="GO" id="GO:0010628">
    <property type="term" value="P:positive regulation of gene expression"/>
    <property type="evidence" value="ECO:0007669"/>
    <property type="project" value="TreeGrafter"/>
</dbReference>
<dbReference type="SMART" id="SM00248">
    <property type="entry name" value="ANK"/>
    <property type="match status" value="5"/>
</dbReference>
<evidence type="ECO:0000256" key="1">
    <source>
        <dbReference type="PROSITE-ProRule" id="PRU00023"/>
    </source>
</evidence>
<dbReference type="PROSITE" id="PS50088">
    <property type="entry name" value="ANK_REPEAT"/>
    <property type="match status" value="2"/>
</dbReference>
<dbReference type="PROSITE" id="PS00018">
    <property type="entry name" value="EF_HAND_1"/>
    <property type="match status" value="2"/>
</dbReference>
<evidence type="ECO:0000256" key="2">
    <source>
        <dbReference type="SAM" id="Coils"/>
    </source>
</evidence>
<dbReference type="InterPro" id="IPR002048">
    <property type="entry name" value="EF_hand_dom"/>
</dbReference>
<evidence type="ECO:0000313" key="5">
    <source>
        <dbReference type="EMBL" id="CAD8100844.1"/>
    </source>
</evidence>
<dbReference type="PROSITE" id="PS50222">
    <property type="entry name" value="EF_HAND_2"/>
    <property type="match status" value="3"/>
</dbReference>
<feature type="repeat" description="ANK" evidence="1">
    <location>
        <begin position="127"/>
        <end position="159"/>
    </location>
</feature>
<proteinExistence type="predicted"/>
<feature type="repeat" description="ANK" evidence="1">
    <location>
        <begin position="160"/>
        <end position="192"/>
    </location>
</feature>
<comment type="caution">
    <text evidence="5">The sequence shown here is derived from an EMBL/GenBank/DDBJ whole genome shotgun (WGS) entry which is preliminary data.</text>
</comment>
<name>A0A8S1PD32_9CILI</name>
<organism evidence="5 6">
    <name type="scientific">Paramecium sonneborni</name>
    <dbReference type="NCBI Taxonomy" id="65129"/>
    <lineage>
        <taxon>Eukaryota</taxon>
        <taxon>Sar</taxon>
        <taxon>Alveolata</taxon>
        <taxon>Ciliophora</taxon>
        <taxon>Intramacronucleata</taxon>
        <taxon>Oligohymenophorea</taxon>
        <taxon>Peniculida</taxon>
        <taxon>Parameciidae</taxon>
        <taxon>Paramecium</taxon>
    </lineage>
</organism>
<dbReference type="PROSITE" id="PS50004">
    <property type="entry name" value="C2"/>
    <property type="match status" value="9"/>
</dbReference>
<dbReference type="SMART" id="SM00239">
    <property type="entry name" value="C2"/>
    <property type="match status" value="10"/>
</dbReference>
<dbReference type="PANTHER" id="PTHR47800">
    <property type="entry name" value="C2 DOMAIN-CONTAINING PROTEIN"/>
    <property type="match status" value="1"/>
</dbReference>
<dbReference type="OrthoDB" id="285703at2759"/>
<evidence type="ECO:0000259" key="3">
    <source>
        <dbReference type="PROSITE" id="PS50004"/>
    </source>
</evidence>
<feature type="coiled-coil region" evidence="2">
    <location>
        <begin position="663"/>
        <end position="708"/>
    </location>
</feature>
<feature type="domain" description="EF-hand" evidence="4">
    <location>
        <begin position="736"/>
        <end position="771"/>
    </location>
</feature>
<dbReference type="Pfam" id="PF12796">
    <property type="entry name" value="Ank_2"/>
    <property type="match status" value="1"/>
</dbReference>
<feature type="domain" description="C2" evidence="3">
    <location>
        <begin position="2642"/>
        <end position="2760"/>
    </location>
</feature>
<feature type="domain" description="C2" evidence="3">
    <location>
        <begin position="1553"/>
        <end position="1671"/>
    </location>
</feature>
<feature type="domain" description="C2" evidence="3">
    <location>
        <begin position="1245"/>
        <end position="1365"/>
    </location>
</feature>
<dbReference type="InterPro" id="IPR002110">
    <property type="entry name" value="Ankyrin_rpt"/>
</dbReference>
<keyword evidence="1" id="KW-0040">ANK repeat</keyword>